<reference evidence="2" key="1">
    <citation type="submission" date="2020-08" db="EMBL/GenBank/DDBJ databases">
        <title>Multicomponent nature underlies the extraordinary mechanical properties of spider dragline silk.</title>
        <authorList>
            <person name="Kono N."/>
            <person name="Nakamura H."/>
            <person name="Mori M."/>
            <person name="Yoshida Y."/>
            <person name="Ohtoshi R."/>
            <person name="Malay A.D."/>
            <person name="Moran D.A.P."/>
            <person name="Tomita M."/>
            <person name="Numata K."/>
            <person name="Arakawa K."/>
        </authorList>
    </citation>
    <scope>NUCLEOTIDE SEQUENCE</scope>
</reference>
<feature type="region of interest" description="Disordered" evidence="1">
    <location>
        <begin position="22"/>
        <end position="41"/>
    </location>
</feature>
<sequence>MLLDPILPVTLTKDQILPSLDARERKEAKSGVGSELPRKAVRQGWPTQVGCIMKREVKEEKEIKDDRQKKSNDLAGEKKAKDEDLVVNECRLIDKVSEGV</sequence>
<dbReference type="AlphaFoldDB" id="A0A8X7CTQ5"/>
<name>A0A8X7CTQ5_9ARAC</name>
<organism evidence="2 3">
    <name type="scientific">Trichonephila inaurata madagascariensis</name>
    <dbReference type="NCBI Taxonomy" id="2747483"/>
    <lineage>
        <taxon>Eukaryota</taxon>
        <taxon>Metazoa</taxon>
        <taxon>Ecdysozoa</taxon>
        <taxon>Arthropoda</taxon>
        <taxon>Chelicerata</taxon>
        <taxon>Arachnida</taxon>
        <taxon>Araneae</taxon>
        <taxon>Araneomorphae</taxon>
        <taxon>Entelegynae</taxon>
        <taxon>Araneoidea</taxon>
        <taxon>Nephilidae</taxon>
        <taxon>Trichonephila</taxon>
        <taxon>Trichonephila inaurata</taxon>
    </lineage>
</organism>
<evidence type="ECO:0000256" key="1">
    <source>
        <dbReference type="SAM" id="MobiDB-lite"/>
    </source>
</evidence>
<protein>
    <submittedName>
        <fullName evidence="2">Uncharacterized protein</fullName>
    </submittedName>
</protein>
<comment type="caution">
    <text evidence="2">The sequence shown here is derived from an EMBL/GenBank/DDBJ whole genome shotgun (WGS) entry which is preliminary data.</text>
</comment>
<dbReference type="Proteomes" id="UP000886998">
    <property type="component" value="Unassembled WGS sequence"/>
</dbReference>
<accession>A0A8X7CTQ5</accession>
<keyword evidence="3" id="KW-1185">Reference proteome</keyword>
<proteinExistence type="predicted"/>
<dbReference type="EMBL" id="BMAV01022190">
    <property type="protein sequence ID" value="GFY76867.1"/>
    <property type="molecule type" value="Genomic_DNA"/>
</dbReference>
<evidence type="ECO:0000313" key="3">
    <source>
        <dbReference type="Proteomes" id="UP000886998"/>
    </source>
</evidence>
<gene>
    <name evidence="2" type="ORF">TNIN_174411</name>
</gene>
<feature type="region of interest" description="Disordered" evidence="1">
    <location>
        <begin position="60"/>
        <end position="82"/>
    </location>
</feature>
<evidence type="ECO:0000313" key="2">
    <source>
        <dbReference type="EMBL" id="GFY76867.1"/>
    </source>
</evidence>